<evidence type="ECO:0000313" key="1">
    <source>
        <dbReference type="EMBL" id="KAJ5131037.1"/>
    </source>
</evidence>
<reference evidence="1" key="1">
    <citation type="submission" date="2022-11" db="EMBL/GenBank/DDBJ databases">
        <authorList>
            <person name="Petersen C."/>
        </authorList>
    </citation>
    <scope>NUCLEOTIDE SEQUENCE</scope>
    <source>
        <strain evidence="1">IBT 22155</strain>
    </source>
</reference>
<accession>A0A9W9GVV9</accession>
<dbReference type="RefSeq" id="XP_056521416.1">
    <property type="nucleotide sequence ID" value="XM_056667820.1"/>
</dbReference>
<protein>
    <submittedName>
        <fullName evidence="1">Uncharacterized protein</fullName>
    </submittedName>
</protein>
<reference evidence="1" key="2">
    <citation type="journal article" date="2023" name="IMA Fungus">
        <title>Comparative genomic study of the Penicillium genus elucidates a diverse pangenome and 15 lateral gene transfer events.</title>
        <authorList>
            <person name="Petersen C."/>
            <person name="Sorensen T."/>
            <person name="Nielsen M.R."/>
            <person name="Sondergaard T.E."/>
            <person name="Sorensen J.L."/>
            <person name="Fitzpatrick D.A."/>
            <person name="Frisvad J.C."/>
            <person name="Nielsen K.L."/>
        </authorList>
    </citation>
    <scope>NUCLEOTIDE SEQUENCE</scope>
    <source>
        <strain evidence="1">IBT 22155</strain>
    </source>
</reference>
<dbReference type="Proteomes" id="UP001149079">
    <property type="component" value="Unassembled WGS sequence"/>
</dbReference>
<proteinExistence type="predicted"/>
<name>A0A9W9GVV9_9EURO</name>
<sequence length="131" mass="14962">MADERDTEALMGCTAARKSQRGHFGRCYTEDNGTIGVMVREKRAVQESLAYNRWTTYKRYKNASLSLQEVSRIGRIRLYLRDLVEHVSLALTHSSAHGVPRILPESETYVVVDPAYSRQVIRIPAGEYFQP</sequence>
<evidence type="ECO:0000313" key="2">
    <source>
        <dbReference type="Proteomes" id="UP001149079"/>
    </source>
</evidence>
<keyword evidence="2" id="KW-1185">Reference proteome</keyword>
<dbReference type="GeneID" id="81406990"/>
<dbReference type="AlphaFoldDB" id="A0A9W9GVV9"/>
<gene>
    <name evidence="1" type="ORF">N7515_007076</name>
</gene>
<organism evidence="1 2">
    <name type="scientific">Penicillium bovifimosum</name>
    <dbReference type="NCBI Taxonomy" id="126998"/>
    <lineage>
        <taxon>Eukaryota</taxon>
        <taxon>Fungi</taxon>
        <taxon>Dikarya</taxon>
        <taxon>Ascomycota</taxon>
        <taxon>Pezizomycotina</taxon>
        <taxon>Eurotiomycetes</taxon>
        <taxon>Eurotiomycetidae</taxon>
        <taxon>Eurotiales</taxon>
        <taxon>Aspergillaceae</taxon>
        <taxon>Penicillium</taxon>
    </lineage>
</organism>
<comment type="caution">
    <text evidence="1">The sequence shown here is derived from an EMBL/GenBank/DDBJ whole genome shotgun (WGS) entry which is preliminary data.</text>
</comment>
<dbReference type="EMBL" id="JAPQKL010000005">
    <property type="protein sequence ID" value="KAJ5131037.1"/>
    <property type="molecule type" value="Genomic_DNA"/>
</dbReference>